<dbReference type="AlphaFoldDB" id="A0A3B0RPU2"/>
<feature type="transmembrane region" description="Helical" evidence="6">
    <location>
        <begin position="113"/>
        <end position="135"/>
    </location>
</feature>
<evidence type="ECO:0000256" key="3">
    <source>
        <dbReference type="ARBA" id="ARBA00022692"/>
    </source>
</evidence>
<evidence type="ECO:0000256" key="2">
    <source>
        <dbReference type="ARBA" id="ARBA00022679"/>
    </source>
</evidence>
<evidence type="ECO:0000256" key="5">
    <source>
        <dbReference type="ARBA" id="ARBA00023136"/>
    </source>
</evidence>
<sequence length="503" mass="56529">MHQRAANKANIISSELLASLTAEDVSPAEHSDTKTHISRPVIEGAVRVFETLLLIGFGTILWAFYLADFSAESILLFLPVAGFIGVTIPLLTQVNRLYETPAFLQFIRTAPRLAMIWAGVFTTVFVIVFFTKIGAEYSRMWLGGWAVGGFSAIFIFRASLFSFLKNSRIAEQLDRRAVLVGGGEPALNLIKSFEAAPARDVSIIGIFDDRGDDRSPVQVGPLKKLGTVDELVAFARQTRVDVLIVTLPLVAETRLLEVLKRLWVLPVDIRLSAYSQKLRYKSRAYSYIGNIPLLDVFDKPLSGWNALLKNIEDKVLASLALVLLSPVMALVALAVKLDSPGPVLFRQKRYGFNNELIEVFKFRSMYVEQSDAMASKLVTRNDPRVTRVGRFIRKTSLDELPQFFNVLRGELSLVGPRPHATHAKAKDNLYTDVVDGYFARHRVKPGITGWAQINGWRGETDTEEKIQRRVEHDLFYIENWSLLFDLYILAKTPFSLIETDNAY</sequence>
<dbReference type="GO" id="GO:0016780">
    <property type="term" value="F:phosphotransferase activity, for other substituted phosphate groups"/>
    <property type="evidence" value="ECO:0007669"/>
    <property type="project" value="TreeGrafter"/>
</dbReference>
<keyword evidence="3 6" id="KW-0812">Transmembrane</keyword>
<dbReference type="GO" id="GO:0016020">
    <property type="term" value="C:membrane"/>
    <property type="evidence" value="ECO:0007669"/>
    <property type="project" value="UniProtKB-SubCell"/>
</dbReference>
<accession>A0A3B0RPU2</accession>
<dbReference type="NCBIfam" id="TIGR03023">
    <property type="entry name" value="WcaJ_sugtrans"/>
    <property type="match status" value="1"/>
</dbReference>
<dbReference type="InterPro" id="IPR017475">
    <property type="entry name" value="EPS_sugar_tfrase"/>
</dbReference>
<name>A0A3B0RPU2_9ZZZZ</name>
<keyword evidence="5 6" id="KW-0472">Membrane</keyword>
<dbReference type="NCBIfam" id="TIGR03025">
    <property type="entry name" value="EPS_sugtrans"/>
    <property type="match status" value="1"/>
</dbReference>
<dbReference type="Pfam" id="PF13727">
    <property type="entry name" value="CoA_binding_3"/>
    <property type="match status" value="1"/>
</dbReference>
<evidence type="ECO:0000259" key="7">
    <source>
        <dbReference type="Pfam" id="PF02397"/>
    </source>
</evidence>
<feature type="domain" description="Bacterial sugar transferase" evidence="7">
    <location>
        <begin position="309"/>
        <end position="497"/>
    </location>
</feature>
<dbReference type="Pfam" id="PF02397">
    <property type="entry name" value="Bac_transf"/>
    <property type="match status" value="1"/>
</dbReference>
<feature type="transmembrane region" description="Helical" evidence="6">
    <location>
        <begin position="73"/>
        <end position="92"/>
    </location>
</feature>
<dbReference type="InterPro" id="IPR017473">
    <property type="entry name" value="Undecaprenyl-P_gluc_Ptfrase"/>
</dbReference>
<reference evidence="8" key="1">
    <citation type="submission" date="2018-06" db="EMBL/GenBank/DDBJ databases">
        <authorList>
            <person name="Zhirakovskaya E."/>
        </authorList>
    </citation>
    <scope>NUCLEOTIDE SEQUENCE</scope>
</reference>
<evidence type="ECO:0000256" key="6">
    <source>
        <dbReference type="SAM" id="Phobius"/>
    </source>
</evidence>
<keyword evidence="4 6" id="KW-1133">Transmembrane helix</keyword>
<feature type="transmembrane region" description="Helical" evidence="6">
    <location>
        <begin position="141"/>
        <end position="164"/>
    </location>
</feature>
<dbReference type="PANTHER" id="PTHR30576:SF0">
    <property type="entry name" value="UNDECAPRENYL-PHOSPHATE N-ACETYLGALACTOSAMINYL 1-PHOSPHATE TRANSFERASE-RELATED"/>
    <property type="match status" value="1"/>
</dbReference>
<protein>
    <submittedName>
        <fullName evidence="8">Glycosyl transferase</fullName>
    </submittedName>
</protein>
<dbReference type="PANTHER" id="PTHR30576">
    <property type="entry name" value="COLANIC BIOSYNTHESIS UDP-GLUCOSE LIPID CARRIER TRANSFERASE"/>
    <property type="match status" value="1"/>
</dbReference>
<dbReference type="EMBL" id="UOEC01000076">
    <property type="protein sequence ID" value="VAV90268.1"/>
    <property type="molecule type" value="Genomic_DNA"/>
</dbReference>
<dbReference type="Gene3D" id="3.40.50.720">
    <property type="entry name" value="NAD(P)-binding Rossmann-like Domain"/>
    <property type="match status" value="1"/>
</dbReference>
<evidence type="ECO:0000313" key="8">
    <source>
        <dbReference type="EMBL" id="VAV90268.1"/>
    </source>
</evidence>
<feature type="transmembrane region" description="Helical" evidence="6">
    <location>
        <begin position="48"/>
        <end position="67"/>
    </location>
</feature>
<comment type="subcellular location">
    <subcellularLocation>
        <location evidence="1">Membrane</location>
        <topology evidence="1">Multi-pass membrane protein</topology>
    </subcellularLocation>
</comment>
<evidence type="ECO:0000256" key="4">
    <source>
        <dbReference type="ARBA" id="ARBA00022989"/>
    </source>
</evidence>
<dbReference type="InterPro" id="IPR003362">
    <property type="entry name" value="Bact_transf"/>
</dbReference>
<feature type="transmembrane region" description="Helical" evidence="6">
    <location>
        <begin position="315"/>
        <end position="335"/>
    </location>
</feature>
<organism evidence="8">
    <name type="scientific">hydrothermal vent metagenome</name>
    <dbReference type="NCBI Taxonomy" id="652676"/>
    <lineage>
        <taxon>unclassified sequences</taxon>
        <taxon>metagenomes</taxon>
        <taxon>ecological metagenomes</taxon>
    </lineage>
</organism>
<keyword evidence="2 8" id="KW-0808">Transferase</keyword>
<evidence type="ECO:0000256" key="1">
    <source>
        <dbReference type="ARBA" id="ARBA00004141"/>
    </source>
</evidence>
<gene>
    <name evidence="8" type="ORF">MNBD_ALPHA08-1501</name>
</gene>
<proteinExistence type="predicted"/>